<reference evidence="7" key="1">
    <citation type="submission" date="2014-03" db="EMBL/GenBank/DDBJ databases">
        <authorList>
            <person name="Aksoy S."/>
            <person name="Warren W."/>
            <person name="Wilson R.K."/>
        </authorList>
    </citation>
    <scope>NUCLEOTIDE SEQUENCE [LARGE SCALE GENOMIC DNA]</scope>
    <source>
        <strain evidence="7">IAEA</strain>
    </source>
</reference>
<dbReference type="GO" id="GO:0016020">
    <property type="term" value="C:membrane"/>
    <property type="evidence" value="ECO:0007669"/>
    <property type="project" value="TreeGrafter"/>
</dbReference>
<protein>
    <recommendedName>
        <fullName evidence="8">Dehydrogenase/reductase SDR family protein 7-like</fullName>
    </recommendedName>
</protein>
<dbReference type="PROSITE" id="PS00061">
    <property type="entry name" value="ADH_SHORT"/>
    <property type="match status" value="1"/>
</dbReference>
<dbReference type="Proteomes" id="UP000091820">
    <property type="component" value="Unassembled WGS sequence"/>
</dbReference>
<keyword evidence="2" id="KW-0560">Oxidoreductase</keyword>
<comment type="similarity">
    <text evidence="1 4">Belongs to the short-chain dehydrogenases/reductases (SDR) family.</text>
</comment>
<dbReference type="InterPro" id="IPR002347">
    <property type="entry name" value="SDR_fam"/>
</dbReference>
<dbReference type="PANTHER" id="PTHR44196">
    <property type="entry name" value="DEHYDROGENASE/REDUCTASE SDR FAMILY MEMBER 7B"/>
    <property type="match status" value="1"/>
</dbReference>
<dbReference type="CDD" id="cd05332">
    <property type="entry name" value="11beta-HSD1_like_SDR_c"/>
    <property type="match status" value="1"/>
</dbReference>
<dbReference type="PRINTS" id="PR00081">
    <property type="entry name" value="GDHRDH"/>
</dbReference>
<evidence type="ECO:0000313" key="7">
    <source>
        <dbReference type="Proteomes" id="UP000091820"/>
    </source>
</evidence>
<comment type="function">
    <text evidence="3">Putative oxidoreductase.</text>
</comment>
<evidence type="ECO:0000256" key="2">
    <source>
        <dbReference type="ARBA" id="ARBA00023002"/>
    </source>
</evidence>
<dbReference type="VEuPathDB" id="VectorBase:GBRI008055"/>
<keyword evidence="5" id="KW-1133">Transmembrane helix</keyword>
<evidence type="ECO:0000313" key="6">
    <source>
        <dbReference type="EnsemblMetazoa" id="GBRI008055-PA"/>
    </source>
</evidence>
<dbReference type="InterPro" id="IPR020904">
    <property type="entry name" value="Sc_DH/Rdtase_CS"/>
</dbReference>
<dbReference type="GO" id="GO:0016491">
    <property type="term" value="F:oxidoreductase activity"/>
    <property type="evidence" value="ECO:0007669"/>
    <property type="project" value="UniProtKB-KW"/>
</dbReference>
<name>A0A1A9W6J2_9MUSC</name>
<dbReference type="PANTHER" id="PTHR44196:SF1">
    <property type="entry name" value="DEHYDROGENASE_REDUCTASE SDR FAMILY MEMBER 7B"/>
    <property type="match status" value="1"/>
</dbReference>
<proteinExistence type="inferred from homology"/>
<dbReference type="STRING" id="37001.A0A1A9W6J2"/>
<keyword evidence="5" id="KW-0472">Membrane</keyword>
<accession>A0A1A9W6J2</accession>
<reference evidence="6" key="2">
    <citation type="submission" date="2020-05" db="UniProtKB">
        <authorList>
            <consortium name="EnsemblMetazoa"/>
        </authorList>
    </citation>
    <scope>IDENTIFICATION</scope>
    <source>
        <strain evidence="6">IAEA</strain>
    </source>
</reference>
<keyword evidence="5" id="KW-0812">Transmembrane</keyword>
<organism evidence="6 7">
    <name type="scientific">Glossina brevipalpis</name>
    <dbReference type="NCBI Taxonomy" id="37001"/>
    <lineage>
        <taxon>Eukaryota</taxon>
        <taxon>Metazoa</taxon>
        <taxon>Ecdysozoa</taxon>
        <taxon>Arthropoda</taxon>
        <taxon>Hexapoda</taxon>
        <taxon>Insecta</taxon>
        <taxon>Pterygota</taxon>
        <taxon>Neoptera</taxon>
        <taxon>Endopterygota</taxon>
        <taxon>Diptera</taxon>
        <taxon>Brachycera</taxon>
        <taxon>Muscomorpha</taxon>
        <taxon>Hippoboscoidea</taxon>
        <taxon>Glossinidae</taxon>
        <taxon>Glossina</taxon>
    </lineage>
</organism>
<keyword evidence="7" id="KW-1185">Reference proteome</keyword>
<dbReference type="PRINTS" id="PR00080">
    <property type="entry name" value="SDRFAMILY"/>
</dbReference>
<evidence type="ECO:0000256" key="3">
    <source>
        <dbReference type="ARBA" id="ARBA00037096"/>
    </source>
</evidence>
<sequence length="329" mass="35916">MGYDDNEMSKCSTGSVPSGNWNILYWLLGSICLPVIMPLALLNLWRRSLIAKARKDLPGKVVLITGASSGLGEALAHVFYKAGCKLLLAARRLEELERVKNDLLSLEIVGVAYPPSVLQLDLAELNAIQQFAEKAISIHCGIDILINNGGISVRANVINTALDVDLKIMTVNYFGSVALTKAILPSMVKRQTGHVCFISSVQGKFALPYRSAYSASKHALQAFADSLRAEVANKSIKVTCVSPGYIKTQLSVNALTSTGQIHGKMDKATAEGMTAEACAKRILTGILRGDKDLIICNAQTRIAYYLRFVCPSIYYWIMENRASKLEKEE</sequence>
<dbReference type="AlphaFoldDB" id="A0A1A9W6J2"/>
<dbReference type="EnsemblMetazoa" id="GBRI008055-RA">
    <property type="protein sequence ID" value="GBRI008055-PA"/>
    <property type="gene ID" value="GBRI008055"/>
</dbReference>
<feature type="transmembrane region" description="Helical" evidence="5">
    <location>
        <begin position="23"/>
        <end position="45"/>
    </location>
</feature>
<dbReference type="Pfam" id="PF00106">
    <property type="entry name" value="adh_short"/>
    <property type="match status" value="1"/>
</dbReference>
<dbReference type="SUPFAM" id="SSF51735">
    <property type="entry name" value="NAD(P)-binding Rossmann-fold domains"/>
    <property type="match status" value="1"/>
</dbReference>
<evidence type="ECO:0000256" key="4">
    <source>
        <dbReference type="RuleBase" id="RU000363"/>
    </source>
</evidence>
<evidence type="ECO:0000256" key="5">
    <source>
        <dbReference type="SAM" id="Phobius"/>
    </source>
</evidence>
<dbReference type="NCBIfam" id="NF004825">
    <property type="entry name" value="PRK06181.1"/>
    <property type="match status" value="1"/>
</dbReference>
<evidence type="ECO:0008006" key="8">
    <source>
        <dbReference type="Google" id="ProtNLM"/>
    </source>
</evidence>
<evidence type="ECO:0000256" key="1">
    <source>
        <dbReference type="ARBA" id="ARBA00006484"/>
    </source>
</evidence>
<dbReference type="InterPro" id="IPR036291">
    <property type="entry name" value="NAD(P)-bd_dom_sf"/>
</dbReference>
<dbReference type="Gene3D" id="3.40.50.720">
    <property type="entry name" value="NAD(P)-binding Rossmann-like Domain"/>
    <property type="match status" value="1"/>
</dbReference>